<organism evidence="1 2">
    <name type="scientific">Nitrosospira multiformis</name>
    <dbReference type="NCBI Taxonomy" id="1231"/>
    <lineage>
        <taxon>Bacteria</taxon>
        <taxon>Pseudomonadati</taxon>
        <taxon>Pseudomonadota</taxon>
        <taxon>Betaproteobacteria</taxon>
        <taxon>Nitrosomonadales</taxon>
        <taxon>Nitrosomonadaceae</taxon>
        <taxon>Nitrosospira</taxon>
    </lineage>
</organism>
<dbReference type="EMBL" id="FOCT01000006">
    <property type="protein sequence ID" value="SEN71875.1"/>
    <property type="molecule type" value="Genomic_DNA"/>
</dbReference>
<name>A0A1H8IUQ8_9PROT</name>
<gene>
    <name evidence="1" type="ORF">SAMN05216404_106180</name>
</gene>
<proteinExistence type="predicted"/>
<evidence type="ECO:0000313" key="2">
    <source>
        <dbReference type="Proteomes" id="UP000183898"/>
    </source>
</evidence>
<reference evidence="1 2" key="1">
    <citation type="submission" date="2016-10" db="EMBL/GenBank/DDBJ databases">
        <authorList>
            <person name="de Groot N.N."/>
        </authorList>
    </citation>
    <scope>NUCLEOTIDE SEQUENCE [LARGE SCALE GENOMIC DNA]</scope>
    <source>
        <strain evidence="1 2">Nl18</strain>
    </source>
</reference>
<sequence length="236" mass="25833">MHQSEMEALINALTATAEVMGTELKPASIMLMTDDLADYPFDSVLAALKRCRQEISGRLTLAAIVERVQAADGMPGPDEAWAIMSRPEGDTVVMTEQMGEAMQSARPLLADGEKIGARMAFKDAYTRIVADAREKRIKPKWFVSLGHDKEGRAEPIAEAVRTGKLSLEHSLGLLSPDNKAQVLQLTGNVNHPFLLEHKQAQLEEQQPLDAAKGLKHISVLKSMLAVKAIPQEEEEA</sequence>
<evidence type="ECO:0000313" key="1">
    <source>
        <dbReference type="EMBL" id="SEN71875.1"/>
    </source>
</evidence>
<dbReference type="Proteomes" id="UP000183898">
    <property type="component" value="Unassembled WGS sequence"/>
</dbReference>
<protein>
    <submittedName>
        <fullName evidence="1">Uncharacterized protein</fullName>
    </submittedName>
</protein>
<dbReference type="RefSeq" id="WP_074746361.1">
    <property type="nucleotide sequence ID" value="NZ_FOCT01000006.1"/>
</dbReference>
<accession>A0A1H8IUQ8</accession>
<dbReference type="AlphaFoldDB" id="A0A1H8IUQ8"/>